<proteinExistence type="predicted"/>
<dbReference type="RefSeq" id="WP_218392212.1">
    <property type="nucleotide sequence ID" value="NZ_JAHUZE010000002.1"/>
</dbReference>
<comment type="caution">
    <text evidence="1">The sequence shown here is derived from an EMBL/GenBank/DDBJ whole genome shotgun (WGS) entry which is preliminary data.</text>
</comment>
<dbReference type="Proteomes" id="UP000756530">
    <property type="component" value="Unassembled WGS sequence"/>
</dbReference>
<evidence type="ECO:0000313" key="2">
    <source>
        <dbReference type="Proteomes" id="UP000756530"/>
    </source>
</evidence>
<keyword evidence="2" id="KW-1185">Reference proteome</keyword>
<name>A0ABS6T1F0_9RHOB</name>
<gene>
    <name evidence="1" type="ORF">KJP28_08965</name>
</gene>
<organism evidence="1 2">
    <name type="scientific">Maritimibacter dapengensis</name>
    <dbReference type="NCBI Taxonomy" id="2836868"/>
    <lineage>
        <taxon>Bacteria</taxon>
        <taxon>Pseudomonadati</taxon>
        <taxon>Pseudomonadota</taxon>
        <taxon>Alphaproteobacteria</taxon>
        <taxon>Rhodobacterales</taxon>
        <taxon>Roseobacteraceae</taxon>
        <taxon>Maritimibacter</taxon>
    </lineage>
</organism>
<sequence>MHDHDPEDRPALRAGDLIRCLARFDVRWVLCGSQVLALHGAKFTPNDLDVVPDLTPENLERVAACLEDLGATAAYLEGWGGARGTMDACKAWRPWPATAENLDWLFVTRFGMLDIVIKKADSYAALIEGATWEAVDGAECWVCDPRKVLAALEGRRRAKDHARRAAYREMRQVFGMPDELGEQGSAEPMP</sequence>
<evidence type="ECO:0008006" key="3">
    <source>
        <dbReference type="Google" id="ProtNLM"/>
    </source>
</evidence>
<reference evidence="1 2" key="1">
    <citation type="submission" date="2021-05" db="EMBL/GenBank/DDBJ databases">
        <title>Culturable bacteria isolated from Daya Bay.</title>
        <authorList>
            <person name="Zheng W."/>
            <person name="Yu S."/>
            <person name="Huang Y."/>
        </authorList>
    </citation>
    <scope>NUCLEOTIDE SEQUENCE [LARGE SCALE GENOMIC DNA]</scope>
    <source>
        <strain evidence="1 2">DP4N28-5</strain>
    </source>
</reference>
<evidence type="ECO:0000313" key="1">
    <source>
        <dbReference type="EMBL" id="MBV7379058.1"/>
    </source>
</evidence>
<dbReference type="EMBL" id="JAHUZE010000002">
    <property type="protein sequence ID" value="MBV7379058.1"/>
    <property type="molecule type" value="Genomic_DNA"/>
</dbReference>
<accession>A0ABS6T1F0</accession>
<protein>
    <recommendedName>
        <fullName evidence="3">Nucleotidyltransferase</fullName>
    </recommendedName>
</protein>